<sequence length="110" mass="11472">MRATMGIMMLLTLLLLGTACGNNEKTVEAAAGQSTPPVANGSATFTVTGLDCCPPSVIQDLISKVEGVSKVDIEPMGNKGKVTVSFYDKKTDLKQIQTSVTKYGFGVKGG</sequence>
<evidence type="ECO:0000256" key="1">
    <source>
        <dbReference type="SAM" id="SignalP"/>
    </source>
</evidence>
<feature type="chain" id="PRO_5046599858" evidence="1">
    <location>
        <begin position="22"/>
        <end position="110"/>
    </location>
</feature>
<feature type="signal peptide" evidence="1">
    <location>
        <begin position="1"/>
        <end position="21"/>
    </location>
</feature>
<comment type="caution">
    <text evidence="2">The sequence shown here is derived from an EMBL/GenBank/DDBJ whole genome shotgun (WGS) entry which is preliminary data.</text>
</comment>
<gene>
    <name evidence="2" type="primary">merP</name>
    <name evidence="2" type="ORF">G9U52_25485</name>
</gene>
<dbReference type="NCBIfam" id="NF033553">
    <property type="entry name" value="MerP_Gpos"/>
    <property type="match status" value="1"/>
</dbReference>
<dbReference type="EMBL" id="JAAOIW010000011">
    <property type="protein sequence ID" value="NHN33173.1"/>
    <property type="molecule type" value="Genomic_DNA"/>
</dbReference>
<dbReference type="Gene3D" id="3.30.70.100">
    <property type="match status" value="1"/>
</dbReference>
<accession>A0ABX0JB50</accession>
<keyword evidence="3" id="KW-1185">Reference proteome</keyword>
<keyword evidence="1" id="KW-0732">Signal</keyword>
<dbReference type="PROSITE" id="PS51257">
    <property type="entry name" value="PROKAR_LIPOPROTEIN"/>
    <property type="match status" value="1"/>
</dbReference>
<dbReference type="InterPro" id="IPR036163">
    <property type="entry name" value="HMA_dom_sf"/>
</dbReference>
<dbReference type="Proteomes" id="UP001165962">
    <property type="component" value="Unassembled WGS sequence"/>
</dbReference>
<evidence type="ECO:0000313" key="3">
    <source>
        <dbReference type="Proteomes" id="UP001165962"/>
    </source>
</evidence>
<name>A0ABX0JB50_9BACL</name>
<reference evidence="2" key="1">
    <citation type="submission" date="2020-03" db="EMBL/GenBank/DDBJ databases">
        <title>Draft sequencing of Paenibacilllus sp. S3N08.</title>
        <authorList>
            <person name="Kim D.-U."/>
        </authorList>
    </citation>
    <scope>NUCLEOTIDE SEQUENCE</scope>
    <source>
        <strain evidence="2">S3N08</strain>
    </source>
</reference>
<dbReference type="RefSeq" id="WP_166153486.1">
    <property type="nucleotide sequence ID" value="NZ_JAAOIW010000011.1"/>
</dbReference>
<protein>
    <submittedName>
        <fullName evidence="2">Mercury resistance system substrate-binding protein MerP</fullName>
    </submittedName>
</protein>
<dbReference type="SUPFAM" id="SSF55008">
    <property type="entry name" value="HMA, heavy metal-associated domain"/>
    <property type="match status" value="1"/>
</dbReference>
<evidence type="ECO:0000313" key="2">
    <source>
        <dbReference type="EMBL" id="NHN33173.1"/>
    </source>
</evidence>
<proteinExistence type="predicted"/>
<organism evidence="2 3">
    <name type="scientific">Paenibacillus agricola</name>
    <dbReference type="NCBI Taxonomy" id="2716264"/>
    <lineage>
        <taxon>Bacteria</taxon>
        <taxon>Bacillati</taxon>
        <taxon>Bacillota</taxon>
        <taxon>Bacilli</taxon>
        <taxon>Bacillales</taxon>
        <taxon>Paenibacillaceae</taxon>
        <taxon>Paenibacillus</taxon>
    </lineage>
</organism>